<dbReference type="OrthoDB" id="265717at2759"/>
<accession>A0A9P5ZGW5</accession>
<dbReference type="Pfam" id="PF00856">
    <property type="entry name" value="SET"/>
    <property type="match status" value="1"/>
</dbReference>
<dbReference type="InterPro" id="IPR053185">
    <property type="entry name" value="SET_domain_protein"/>
</dbReference>
<evidence type="ECO:0000256" key="1">
    <source>
        <dbReference type="SAM" id="MobiDB-lite"/>
    </source>
</evidence>
<sequence>MGLVALRDIEPGQLLIREKPLFTVPSQISSSPASLIWSSLARVTPSDRDTFLNLSYVHFPSHLNPEDHPEEVALAIFQTNAVSAGDTVGIFPRMARLNHGCSSAFNAVYSWRESEGVLVVYALKEIRKGEELLTTYTDTKRPRRHRREYLSTQYGFSCTCAVCSLPSQQSRASDRRLNAMVDKYQRLSTWAQGSISKDEAIKLTNEIWALGEEEGYWSERGRLAADAAWVAAAHSDVDAMKAWALRAKTWYSRELGGDSEQAKEMESVLERPQSHRAWGTRSSTKN</sequence>
<gene>
    <name evidence="3" type="ORF">BDN71DRAFT_546942</name>
</gene>
<dbReference type="InterPro" id="IPR046341">
    <property type="entry name" value="SET_dom_sf"/>
</dbReference>
<dbReference type="SUPFAM" id="SSF82199">
    <property type="entry name" value="SET domain"/>
    <property type="match status" value="1"/>
</dbReference>
<feature type="domain" description="SET" evidence="2">
    <location>
        <begin position="1"/>
        <end position="137"/>
    </location>
</feature>
<feature type="compositionally biased region" description="Basic and acidic residues" evidence="1">
    <location>
        <begin position="260"/>
        <end position="273"/>
    </location>
</feature>
<protein>
    <recommendedName>
        <fullName evidence="2">SET domain-containing protein</fullName>
    </recommendedName>
</protein>
<dbReference type="PANTHER" id="PTHR47332:SF4">
    <property type="entry name" value="SET DOMAIN-CONTAINING PROTEIN 5"/>
    <property type="match status" value="1"/>
</dbReference>
<dbReference type="EMBL" id="MU154736">
    <property type="protein sequence ID" value="KAF9488022.1"/>
    <property type="molecule type" value="Genomic_DNA"/>
</dbReference>
<dbReference type="Gene3D" id="2.170.270.10">
    <property type="entry name" value="SET domain"/>
    <property type="match status" value="1"/>
</dbReference>
<organism evidence="3 4">
    <name type="scientific">Pleurotus eryngii</name>
    <name type="common">Boletus of the steppes</name>
    <dbReference type="NCBI Taxonomy" id="5323"/>
    <lineage>
        <taxon>Eukaryota</taxon>
        <taxon>Fungi</taxon>
        <taxon>Dikarya</taxon>
        <taxon>Basidiomycota</taxon>
        <taxon>Agaricomycotina</taxon>
        <taxon>Agaricomycetes</taxon>
        <taxon>Agaricomycetidae</taxon>
        <taxon>Agaricales</taxon>
        <taxon>Pleurotineae</taxon>
        <taxon>Pleurotaceae</taxon>
        <taxon>Pleurotus</taxon>
    </lineage>
</organism>
<name>A0A9P5ZGW5_PLEER</name>
<dbReference type="CDD" id="cd20071">
    <property type="entry name" value="SET_SMYD"/>
    <property type="match status" value="1"/>
</dbReference>
<reference evidence="3" key="1">
    <citation type="submission" date="2020-11" db="EMBL/GenBank/DDBJ databases">
        <authorList>
            <consortium name="DOE Joint Genome Institute"/>
            <person name="Ahrendt S."/>
            <person name="Riley R."/>
            <person name="Andreopoulos W."/>
            <person name="Labutti K."/>
            <person name="Pangilinan J."/>
            <person name="Ruiz-Duenas F.J."/>
            <person name="Barrasa J.M."/>
            <person name="Sanchez-Garcia M."/>
            <person name="Camarero S."/>
            <person name="Miyauchi S."/>
            <person name="Serrano A."/>
            <person name="Linde D."/>
            <person name="Babiker R."/>
            <person name="Drula E."/>
            <person name="Ayuso-Fernandez I."/>
            <person name="Pacheco R."/>
            <person name="Padilla G."/>
            <person name="Ferreira P."/>
            <person name="Barriuso J."/>
            <person name="Kellner H."/>
            <person name="Castanera R."/>
            <person name="Alfaro M."/>
            <person name="Ramirez L."/>
            <person name="Pisabarro A.G."/>
            <person name="Kuo A."/>
            <person name="Tritt A."/>
            <person name="Lipzen A."/>
            <person name="He G."/>
            <person name="Yan M."/>
            <person name="Ng V."/>
            <person name="Cullen D."/>
            <person name="Martin F."/>
            <person name="Rosso M.-N."/>
            <person name="Henrissat B."/>
            <person name="Hibbett D."/>
            <person name="Martinez A.T."/>
            <person name="Grigoriev I.V."/>
        </authorList>
    </citation>
    <scope>NUCLEOTIDE SEQUENCE</scope>
    <source>
        <strain evidence="3">ATCC 90797</strain>
    </source>
</reference>
<feature type="region of interest" description="Disordered" evidence="1">
    <location>
        <begin position="256"/>
        <end position="286"/>
    </location>
</feature>
<comment type="caution">
    <text evidence="3">The sequence shown here is derived from an EMBL/GenBank/DDBJ whole genome shotgun (WGS) entry which is preliminary data.</text>
</comment>
<dbReference type="Proteomes" id="UP000807025">
    <property type="component" value="Unassembled WGS sequence"/>
</dbReference>
<evidence type="ECO:0000259" key="2">
    <source>
        <dbReference type="PROSITE" id="PS50280"/>
    </source>
</evidence>
<proteinExistence type="predicted"/>
<dbReference type="PROSITE" id="PS50280">
    <property type="entry name" value="SET"/>
    <property type="match status" value="1"/>
</dbReference>
<dbReference type="PANTHER" id="PTHR47332">
    <property type="entry name" value="SET DOMAIN-CONTAINING PROTEIN 5"/>
    <property type="match status" value="1"/>
</dbReference>
<dbReference type="InterPro" id="IPR001214">
    <property type="entry name" value="SET_dom"/>
</dbReference>
<evidence type="ECO:0000313" key="4">
    <source>
        <dbReference type="Proteomes" id="UP000807025"/>
    </source>
</evidence>
<evidence type="ECO:0000313" key="3">
    <source>
        <dbReference type="EMBL" id="KAF9488022.1"/>
    </source>
</evidence>
<keyword evidence="4" id="KW-1185">Reference proteome</keyword>
<dbReference type="AlphaFoldDB" id="A0A9P5ZGW5"/>